<evidence type="ECO:0000256" key="4">
    <source>
        <dbReference type="ARBA" id="ARBA00022475"/>
    </source>
</evidence>
<keyword evidence="7 8" id="KW-0472">Membrane</keyword>
<keyword evidence="6 8" id="KW-1133">Transmembrane helix</keyword>
<evidence type="ECO:0000256" key="6">
    <source>
        <dbReference type="ARBA" id="ARBA00022989"/>
    </source>
</evidence>
<evidence type="ECO:0000256" key="5">
    <source>
        <dbReference type="ARBA" id="ARBA00022692"/>
    </source>
</evidence>
<evidence type="ECO:0000256" key="7">
    <source>
        <dbReference type="ARBA" id="ARBA00023136"/>
    </source>
</evidence>
<proteinExistence type="inferred from homology"/>
<comment type="similarity">
    <text evidence="2">Belongs to the nicotinamide ribonucleoside (NR) uptake permease (TC 4.B.1) family.</text>
</comment>
<dbReference type="InterPro" id="IPR006419">
    <property type="entry name" value="NMN_transpt_PnuC"/>
</dbReference>
<feature type="transmembrane region" description="Helical" evidence="8">
    <location>
        <begin position="197"/>
        <end position="214"/>
    </location>
</feature>
<protein>
    <submittedName>
        <fullName evidence="9">Nicotinamide riboside transporter PnuC</fullName>
    </submittedName>
</protein>
<organism evidence="9 10">
    <name type="scientific">Rothia dentocariosa</name>
    <dbReference type="NCBI Taxonomy" id="2047"/>
    <lineage>
        <taxon>Bacteria</taxon>
        <taxon>Bacillati</taxon>
        <taxon>Actinomycetota</taxon>
        <taxon>Actinomycetes</taxon>
        <taxon>Micrococcales</taxon>
        <taxon>Micrococcaceae</taxon>
        <taxon>Rothia</taxon>
    </lineage>
</organism>
<comment type="caution">
    <text evidence="9">The sequence shown here is derived from an EMBL/GenBank/DDBJ whole genome shotgun (WGS) entry which is preliminary data.</text>
</comment>
<dbReference type="EMBL" id="PDEV01000001">
    <property type="protein sequence ID" value="PEN16652.1"/>
    <property type="molecule type" value="Genomic_DNA"/>
</dbReference>
<dbReference type="PANTHER" id="PTHR36122:SF2">
    <property type="entry name" value="NICOTINAMIDE RIBOSIDE TRANSPORTER PNUC"/>
    <property type="match status" value="1"/>
</dbReference>
<comment type="subcellular location">
    <subcellularLocation>
        <location evidence="1">Cell membrane</location>
        <topology evidence="1">Multi-pass membrane protein</topology>
    </subcellularLocation>
</comment>
<evidence type="ECO:0000256" key="8">
    <source>
        <dbReference type="SAM" id="Phobius"/>
    </source>
</evidence>
<keyword evidence="5 8" id="KW-0812">Transmembrane</keyword>
<name>A0A2A8D6P1_9MICC</name>
<dbReference type="GO" id="GO:0034257">
    <property type="term" value="F:nicotinamide riboside transmembrane transporter activity"/>
    <property type="evidence" value="ECO:0007669"/>
    <property type="project" value="InterPro"/>
</dbReference>
<evidence type="ECO:0000313" key="10">
    <source>
        <dbReference type="Proteomes" id="UP000219947"/>
    </source>
</evidence>
<keyword evidence="3" id="KW-0813">Transport</keyword>
<evidence type="ECO:0000313" key="9">
    <source>
        <dbReference type="EMBL" id="PEN16652.1"/>
    </source>
</evidence>
<dbReference type="NCBIfam" id="TIGR01528">
    <property type="entry name" value="NMN_trans_PnuC"/>
    <property type="match status" value="1"/>
</dbReference>
<feature type="transmembrane region" description="Helical" evidence="8">
    <location>
        <begin position="42"/>
        <end position="64"/>
    </location>
</feature>
<feature type="transmembrane region" description="Helical" evidence="8">
    <location>
        <begin position="171"/>
        <end position="191"/>
    </location>
</feature>
<dbReference type="Pfam" id="PF04973">
    <property type="entry name" value="NMN_transporter"/>
    <property type="match status" value="1"/>
</dbReference>
<dbReference type="AlphaFoldDB" id="A0A2A8D6P1"/>
<evidence type="ECO:0000256" key="2">
    <source>
        <dbReference type="ARBA" id="ARBA00006669"/>
    </source>
</evidence>
<sequence length="239" mass="27157">MNVLRWLFDAQIQFGDQILLVREVLGNLFGLASALGGMRRKVWAWPIGIAGNLLLFTVFMGAFFGSPNPINMLGQAGRQIMFITVSVWGWYRWRQSCRVQGTRAEGAAVIPRWASRMERFSVISVLILGTIALTPIFRSLGSYEPVWSDAWIFTGSLMATYGMARGWVEFWLIWVAVDIVGVPLLWGAGYYATSLMYVFYGCFTLVGFFVWWSTRNREEKTRVQTQFPDITVDVESSKS</sequence>
<feature type="transmembrane region" description="Helical" evidence="8">
    <location>
        <begin position="146"/>
        <end position="164"/>
    </location>
</feature>
<gene>
    <name evidence="9" type="ORF">CRM92_01015</name>
</gene>
<feature type="transmembrane region" description="Helical" evidence="8">
    <location>
        <begin position="120"/>
        <end position="140"/>
    </location>
</feature>
<dbReference type="GO" id="GO:0005886">
    <property type="term" value="C:plasma membrane"/>
    <property type="evidence" value="ECO:0007669"/>
    <property type="project" value="UniProtKB-SubCell"/>
</dbReference>
<evidence type="ECO:0000256" key="1">
    <source>
        <dbReference type="ARBA" id="ARBA00004651"/>
    </source>
</evidence>
<dbReference type="PANTHER" id="PTHR36122">
    <property type="entry name" value="NICOTINAMIDE RIBOSIDE TRANSPORTER PNUC"/>
    <property type="match status" value="1"/>
</dbReference>
<keyword evidence="4" id="KW-1003">Cell membrane</keyword>
<reference evidence="9" key="1">
    <citation type="submission" date="2017-10" db="EMBL/GenBank/DDBJ databases">
        <title>Kefir isolates.</title>
        <authorList>
            <person name="Kim Y."/>
            <person name="Blasche S."/>
        </authorList>
    </citation>
    <scope>NUCLEOTIDE SEQUENCE [LARGE SCALE GENOMIC DNA]</scope>
    <source>
        <strain evidence="9">OG2-2</strain>
    </source>
</reference>
<feature type="transmembrane region" description="Helical" evidence="8">
    <location>
        <begin position="76"/>
        <end position="93"/>
    </location>
</feature>
<evidence type="ECO:0000256" key="3">
    <source>
        <dbReference type="ARBA" id="ARBA00022448"/>
    </source>
</evidence>
<dbReference type="Proteomes" id="UP000219947">
    <property type="component" value="Unassembled WGS sequence"/>
</dbReference>
<accession>A0A2A8D6P1</accession>
<dbReference type="RefSeq" id="WP_048779804.1">
    <property type="nucleotide sequence ID" value="NZ_CAURLQ010000027.1"/>
</dbReference>
<keyword evidence="10" id="KW-1185">Reference proteome</keyword>